<evidence type="ECO:0000313" key="2">
    <source>
        <dbReference type="EMBL" id="PSU31860.1"/>
    </source>
</evidence>
<sequence length="167" mass="18282">MLIRSEAPADILPIDSLLKSVFETEAEAELVMRLRENGKRTLSLVACNDDGELVGYMCFSPVMLDGEDHNWQGLAPMAIKSEYQRQGIGLAMIEEAKQTLAELGYPVIVVLGHSDYYPKAGFAPAAPQGIQCPWPVPEEVFMVLEVVPGAMDGKTGMISYSEEFDAL</sequence>
<dbReference type="InterPro" id="IPR000182">
    <property type="entry name" value="GNAT_dom"/>
</dbReference>
<dbReference type="CDD" id="cd04301">
    <property type="entry name" value="NAT_SF"/>
    <property type="match status" value="1"/>
</dbReference>
<dbReference type="AlphaFoldDB" id="A0A2T3IU11"/>
<dbReference type="EMBL" id="PYMH01000012">
    <property type="protein sequence ID" value="PSU31860.1"/>
    <property type="molecule type" value="Genomic_DNA"/>
</dbReference>
<dbReference type="PROSITE" id="PS51186">
    <property type="entry name" value="GNAT"/>
    <property type="match status" value="1"/>
</dbReference>
<proteinExistence type="predicted"/>
<organism evidence="2 3">
    <name type="scientific">Photobacterium lutimaris</name>
    <dbReference type="NCBI Taxonomy" id="388278"/>
    <lineage>
        <taxon>Bacteria</taxon>
        <taxon>Pseudomonadati</taxon>
        <taxon>Pseudomonadota</taxon>
        <taxon>Gammaproteobacteria</taxon>
        <taxon>Vibrionales</taxon>
        <taxon>Vibrionaceae</taxon>
        <taxon>Photobacterium</taxon>
    </lineage>
</organism>
<dbReference type="Gene3D" id="3.40.630.30">
    <property type="match status" value="1"/>
</dbReference>
<reference evidence="2 3" key="1">
    <citation type="submission" date="2018-03" db="EMBL/GenBank/DDBJ databases">
        <title>Whole genome sequencing of Histamine producing bacteria.</title>
        <authorList>
            <person name="Butler K."/>
        </authorList>
    </citation>
    <scope>NUCLEOTIDE SEQUENCE [LARGE SCALE GENOMIC DNA]</scope>
    <source>
        <strain evidence="2 3">JCM 13586</strain>
    </source>
</reference>
<keyword evidence="3" id="KW-1185">Reference proteome</keyword>
<dbReference type="Pfam" id="PF00583">
    <property type="entry name" value="Acetyltransf_1"/>
    <property type="match status" value="1"/>
</dbReference>
<gene>
    <name evidence="2" type="ORF">C9I99_20360</name>
</gene>
<evidence type="ECO:0000313" key="3">
    <source>
        <dbReference type="Proteomes" id="UP000241222"/>
    </source>
</evidence>
<name>A0A2T3IU11_9GAMM</name>
<dbReference type="RefSeq" id="WP_107350675.1">
    <property type="nucleotide sequence ID" value="NZ_PYMH01000012.1"/>
</dbReference>
<protein>
    <submittedName>
        <fullName evidence="2">GNAT family N-acetyltransferase</fullName>
    </submittedName>
</protein>
<accession>A0A2T3IU11</accession>
<comment type="caution">
    <text evidence="2">The sequence shown here is derived from an EMBL/GenBank/DDBJ whole genome shotgun (WGS) entry which is preliminary data.</text>
</comment>
<dbReference type="Proteomes" id="UP000241222">
    <property type="component" value="Unassembled WGS sequence"/>
</dbReference>
<evidence type="ECO:0000259" key="1">
    <source>
        <dbReference type="PROSITE" id="PS51186"/>
    </source>
</evidence>
<feature type="domain" description="N-acetyltransferase" evidence="1">
    <location>
        <begin position="1"/>
        <end position="147"/>
    </location>
</feature>
<dbReference type="SUPFAM" id="SSF55729">
    <property type="entry name" value="Acyl-CoA N-acyltransferases (Nat)"/>
    <property type="match status" value="1"/>
</dbReference>
<dbReference type="InterPro" id="IPR016181">
    <property type="entry name" value="Acyl_CoA_acyltransferase"/>
</dbReference>
<dbReference type="OrthoDB" id="9797178at2"/>
<keyword evidence="2" id="KW-0808">Transferase</keyword>
<dbReference type="GO" id="GO:0016747">
    <property type="term" value="F:acyltransferase activity, transferring groups other than amino-acyl groups"/>
    <property type="evidence" value="ECO:0007669"/>
    <property type="project" value="InterPro"/>
</dbReference>